<evidence type="ECO:0000256" key="1">
    <source>
        <dbReference type="ARBA" id="ARBA00022723"/>
    </source>
</evidence>
<dbReference type="PANTHER" id="PTHR11113:SF14">
    <property type="entry name" value="N-ACETYLGLUCOSAMINE-6-PHOSPHATE DEACETYLASE"/>
    <property type="match status" value="1"/>
</dbReference>
<feature type="domain" description="Amidohydrolase-related" evidence="3">
    <location>
        <begin position="42"/>
        <end position="340"/>
    </location>
</feature>
<dbReference type="Gene3D" id="3.20.20.140">
    <property type="entry name" value="Metal-dependent hydrolases"/>
    <property type="match status" value="1"/>
</dbReference>
<sequence>MSLIELSSANELAVLAELSGSVFENEATRDLGNNSNLLKTSGLLDLQVNGFAGVDFNTSGLSAEVFDYVLESMLSTGVTTFLATIITGTEAHLSACFEALEESRNYSQLAKSMVAGYHLEGPFLSTLPGYSGCHPVEKMNVVDSEMFLRLQESAGGNIQLVTLAPEVEGAIPFIEKLVRDGIVVALGHTAAGSEIIRQAVDAGALLSTHLGNGTTAELRKNNNPIMDQLAEDQLSASFIADGYHLSPEVLKVYLRAKESKRTILITDATAATSASPGRYRLGDIELSLGSEPVICSPETNRPVGSVVTLDQCVRNVMRWYDMPLKEAVSWAAENPMQLLKSSKAQTLLSEQEKAVWWEEHSEGWHVKAARSGKFLFKA</sequence>
<evidence type="ECO:0000313" key="4">
    <source>
        <dbReference type="EMBL" id="SVA92893.1"/>
    </source>
</evidence>
<accession>A0A381ZVX9</accession>
<keyword evidence="1" id="KW-0479">Metal-binding</keyword>
<dbReference type="EMBL" id="UINC01022712">
    <property type="protein sequence ID" value="SVA92893.1"/>
    <property type="molecule type" value="Genomic_DNA"/>
</dbReference>
<dbReference type="GO" id="GO:0006046">
    <property type="term" value="P:N-acetylglucosamine catabolic process"/>
    <property type="evidence" value="ECO:0007669"/>
    <property type="project" value="TreeGrafter"/>
</dbReference>
<dbReference type="Pfam" id="PF01979">
    <property type="entry name" value="Amidohydro_1"/>
    <property type="match status" value="1"/>
</dbReference>
<proteinExistence type="predicted"/>
<dbReference type="GO" id="GO:0008448">
    <property type="term" value="F:N-acetylglucosamine-6-phosphate deacetylase activity"/>
    <property type="evidence" value="ECO:0007669"/>
    <property type="project" value="InterPro"/>
</dbReference>
<dbReference type="AlphaFoldDB" id="A0A381ZVX9"/>
<dbReference type="PIRSF" id="PIRSF038994">
    <property type="entry name" value="NagA"/>
    <property type="match status" value="1"/>
</dbReference>
<dbReference type="InterPro" id="IPR006680">
    <property type="entry name" value="Amidohydro-rel"/>
</dbReference>
<name>A0A381ZVX9_9ZZZZ</name>
<dbReference type="SUPFAM" id="SSF51556">
    <property type="entry name" value="Metallo-dependent hydrolases"/>
    <property type="match status" value="1"/>
</dbReference>
<evidence type="ECO:0000256" key="2">
    <source>
        <dbReference type="ARBA" id="ARBA00022801"/>
    </source>
</evidence>
<dbReference type="InterPro" id="IPR003764">
    <property type="entry name" value="GlcNAc_6-P_deAcase"/>
</dbReference>
<keyword evidence="2" id="KW-0378">Hydrolase</keyword>
<protein>
    <recommendedName>
        <fullName evidence="3">Amidohydrolase-related domain-containing protein</fullName>
    </recommendedName>
</protein>
<dbReference type="PANTHER" id="PTHR11113">
    <property type="entry name" value="N-ACETYLGLUCOSAMINE-6-PHOSPHATE DEACETYLASE"/>
    <property type="match status" value="1"/>
</dbReference>
<dbReference type="GO" id="GO:0046872">
    <property type="term" value="F:metal ion binding"/>
    <property type="evidence" value="ECO:0007669"/>
    <property type="project" value="UniProtKB-KW"/>
</dbReference>
<organism evidence="4">
    <name type="scientific">marine metagenome</name>
    <dbReference type="NCBI Taxonomy" id="408172"/>
    <lineage>
        <taxon>unclassified sequences</taxon>
        <taxon>metagenomes</taxon>
        <taxon>ecological metagenomes</taxon>
    </lineage>
</organism>
<evidence type="ECO:0000259" key="3">
    <source>
        <dbReference type="Pfam" id="PF01979"/>
    </source>
</evidence>
<reference evidence="4" key="1">
    <citation type="submission" date="2018-05" db="EMBL/GenBank/DDBJ databases">
        <authorList>
            <person name="Lanie J.A."/>
            <person name="Ng W.-L."/>
            <person name="Kazmierczak K.M."/>
            <person name="Andrzejewski T.M."/>
            <person name="Davidsen T.M."/>
            <person name="Wayne K.J."/>
            <person name="Tettelin H."/>
            <person name="Glass J.I."/>
            <person name="Rusch D."/>
            <person name="Podicherti R."/>
            <person name="Tsui H.-C.T."/>
            <person name="Winkler M.E."/>
        </authorList>
    </citation>
    <scope>NUCLEOTIDE SEQUENCE</scope>
</reference>
<dbReference type="InterPro" id="IPR032466">
    <property type="entry name" value="Metal_Hydrolase"/>
</dbReference>
<gene>
    <name evidence="4" type="ORF">METZ01_LOCUS145747</name>
</gene>